<comment type="caution">
    <text evidence="2">The sequence shown here is derived from an EMBL/GenBank/DDBJ whole genome shotgun (WGS) entry which is preliminary data.</text>
</comment>
<accession>A0AAV7ZA92</accession>
<dbReference type="EMBL" id="JANTQA010000033">
    <property type="protein sequence ID" value="KAJ3437891.1"/>
    <property type="molecule type" value="Genomic_DNA"/>
</dbReference>
<feature type="region of interest" description="Disordered" evidence="1">
    <location>
        <begin position="1"/>
        <end position="27"/>
    </location>
</feature>
<evidence type="ECO:0000313" key="2">
    <source>
        <dbReference type="EMBL" id="KAJ3437891.1"/>
    </source>
</evidence>
<reference evidence="2" key="1">
    <citation type="submission" date="2022-08" db="EMBL/GenBank/DDBJ databases">
        <title>Novel sulphate-reducing endosymbionts in the free-living metamonad Anaeramoeba.</title>
        <authorList>
            <person name="Jerlstrom-Hultqvist J."/>
            <person name="Cepicka I."/>
            <person name="Gallot-Lavallee L."/>
            <person name="Salas-Leiva D."/>
            <person name="Curtis B.A."/>
            <person name="Zahonova K."/>
            <person name="Pipaliya S."/>
            <person name="Dacks J."/>
            <person name="Roger A.J."/>
        </authorList>
    </citation>
    <scope>NUCLEOTIDE SEQUENCE</scope>
    <source>
        <strain evidence="2">Busselton2</strain>
    </source>
</reference>
<feature type="compositionally biased region" description="Low complexity" evidence="1">
    <location>
        <begin position="1"/>
        <end position="11"/>
    </location>
</feature>
<feature type="region of interest" description="Disordered" evidence="1">
    <location>
        <begin position="138"/>
        <end position="196"/>
    </location>
</feature>
<protein>
    <submittedName>
        <fullName evidence="2">Uncharacterized protein</fullName>
    </submittedName>
</protein>
<dbReference type="AlphaFoldDB" id="A0AAV7ZA92"/>
<evidence type="ECO:0000256" key="1">
    <source>
        <dbReference type="SAM" id="MobiDB-lite"/>
    </source>
</evidence>
<feature type="compositionally biased region" description="Basic and acidic residues" evidence="1">
    <location>
        <begin position="152"/>
        <end position="184"/>
    </location>
</feature>
<name>A0AAV7ZA92_9EUKA</name>
<proteinExistence type="predicted"/>
<feature type="compositionally biased region" description="Polar residues" evidence="1">
    <location>
        <begin position="14"/>
        <end position="24"/>
    </location>
</feature>
<evidence type="ECO:0000313" key="3">
    <source>
        <dbReference type="Proteomes" id="UP001146793"/>
    </source>
</evidence>
<gene>
    <name evidence="2" type="ORF">M0812_17066</name>
</gene>
<sequence>MNNSNQQNSKKNYLHTQSQNTTPEQPKKLCRTKTWRNHLLIPSKKAGRKASEQLLLSLTSLSNYGFNINSKNQAEETILICPPQQTINESFFDLVDPGFGQILDTEEEINNGINQQEPQTINYNEKENEKEIEIEMENENGNGNGMGNENKSGNDNEKGKEKEKEKKNEDLKQIKIENENENGQRKRNKKQKNLNTYKEMIEIEKGIETNKLKKKTFFFEKKSNN</sequence>
<dbReference type="Proteomes" id="UP001146793">
    <property type="component" value="Unassembled WGS sequence"/>
</dbReference>
<organism evidence="2 3">
    <name type="scientific">Anaeramoeba flamelloides</name>
    <dbReference type="NCBI Taxonomy" id="1746091"/>
    <lineage>
        <taxon>Eukaryota</taxon>
        <taxon>Metamonada</taxon>
        <taxon>Anaeramoebidae</taxon>
        <taxon>Anaeramoeba</taxon>
    </lineage>
</organism>